<accession>A0A432W349</accession>
<proteinExistence type="predicted"/>
<sequence length="121" mass="14023">MTTRNSNEIDWALLQQYQQILGIQGIADSFTMFLQVLPDYQAELERLVATRDEAAVRSHAHKIKGSCRSLGFQRLGEEMQFIEKEPWQWGQVESLIAEWPHHYSADTTMVENWLAGLRKDS</sequence>
<dbReference type="CDD" id="cd00088">
    <property type="entry name" value="HPT"/>
    <property type="match status" value="1"/>
</dbReference>
<protein>
    <recommendedName>
        <fullName evidence="3">HPt domain-containing protein</fullName>
    </recommendedName>
</protein>
<dbReference type="Gene3D" id="1.20.120.160">
    <property type="entry name" value="HPT domain"/>
    <property type="match status" value="1"/>
</dbReference>
<evidence type="ECO:0000256" key="1">
    <source>
        <dbReference type="ARBA" id="ARBA00023012"/>
    </source>
</evidence>
<reference evidence="5" key="1">
    <citation type="journal article" date="2018" name="Front. Microbiol.">
        <title>Genome-Based Analysis Reveals the Taxonomy and Diversity of the Family Idiomarinaceae.</title>
        <authorList>
            <person name="Liu Y."/>
            <person name="Lai Q."/>
            <person name="Shao Z."/>
        </authorList>
    </citation>
    <scope>NUCLEOTIDE SEQUENCE [LARGE SCALE GENOMIC DNA]</scope>
    <source>
        <strain evidence="5">GBPy7</strain>
    </source>
</reference>
<keyword evidence="5" id="KW-1185">Reference proteome</keyword>
<dbReference type="EMBL" id="PIPJ01000001">
    <property type="protein sequence ID" value="RUO23593.1"/>
    <property type="molecule type" value="Genomic_DNA"/>
</dbReference>
<name>A0A432W349_9GAMM</name>
<dbReference type="GO" id="GO:0000160">
    <property type="term" value="P:phosphorelay signal transduction system"/>
    <property type="evidence" value="ECO:0007669"/>
    <property type="project" value="UniProtKB-KW"/>
</dbReference>
<feature type="domain" description="HPt" evidence="3">
    <location>
        <begin position="22"/>
        <end position="113"/>
    </location>
</feature>
<evidence type="ECO:0000256" key="2">
    <source>
        <dbReference type="PROSITE-ProRule" id="PRU00110"/>
    </source>
</evidence>
<dbReference type="Pfam" id="PF01627">
    <property type="entry name" value="Hpt"/>
    <property type="match status" value="1"/>
</dbReference>
<dbReference type="Proteomes" id="UP000288395">
    <property type="component" value="Unassembled WGS sequence"/>
</dbReference>
<dbReference type="InterPro" id="IPR008207">
    <property type="entry name" value="Sig_transdc_His_kin_Hpt_dom"/>
</dbReference>
<keyword evidence="2" id="KW-0597">Phosphoprotein</keyword>
<dbReference type="GO" id="GO:0004672">
    <property type="term" value="F:protein kinase activity"/>
    <property type="evidence" value="ECO:0007669"/>
    <property type="project" value="UniProtKB-ARBA"/>
</dbReference>
<dbReference type="AlphaFoldDB" id="A0A432W349"/>
<organism evidence="4 5">
    <name type="scientific">Aliidiomarina iranensis</name>
    <dbReference type="NCBI Taxonomy" id="1434071"/>
    <lineage>
        <taxon>Bacteria</taxon>
        <taxon>Pseudomonadati</taxon>
        <taxon>Pseudomonadota</taxon>
        <taxon>Gammaproteobacteria</taxon>
        <taxon>Alteromonadales</taxon>
        <taxon>Idiomarinaceae</taxon>
        <taxon>Aliidiomarina</taxon>
    </lineage>
</organism>
<dbReference type="OrthoDB" id="7065606at2"/>
<gene>
    <name evidence="4" type="ORF">CWE08_02810</name>
</gene>
<keyword evidence="1" id="KW-0902">Two-component regulatory system</keyword>
<dbReference type="SUPFAM" id="SSF47226">
    <property type="entry name" value="Histidine-containing phosphotransfer domain, HPT domain"/>
    <property type="match status" value="1"/>
</dbReference>
<dbReference type="RefSeq" id="WP_126765367.1">
    <property type="nucleotide sequence ID" value="NZ_PIPJ01000001.1"/>
</dbReference>
<evidence type="ECO:0000259" key="3">
    <source>
        <dbReference type="PROSITE" id="PS50894"/>
    </source>
</evidence>
<evidence type="ECO:0000313" key="5">
    <source>
        <dbReference type="Proteomes" id="UP000288395"/>
    </source>
</evidence>
<dbReference type="InterPro" id="IPR036641">
    <property type="entry name" value="HPT_dom_sf"/>
</dbReference>
<dbReference type="PROSITE" id="PS50894">
    <property type="entry name" value="HPT"/>
    <property type="match status" value="1"/>
</dbReference>
<comment type="caution">
    <text evidence="4">The sequence shown here is derived from an EMBL/GenBank/DDBJ whole genome shotgun (WGS) entry which is preliminary data.</text>
</comment>
<feature type="modified residue" description="Phosphohistidine" evidence="2">
    <location>
        <position position="61"/>
    </location>
</feature>
<evidence type="ECO:0000313" key="4">
    <source>
        <dbReference type="EMBL" id="RUO23593.1"/>
    </source>
</evidence>